<organism evidence="1 2">
    <name type="scientific">Clostridium botulinum</name>
    <dbReference type="NCBI Taxonomy" id="1491"/>
    <lineage>
        <taxon>Bacteria</taxon>
        <taxon>Bacillati</taxon>
        <taxon>Bacillota</taxon>
        <taxon>Clostridia</taxon>
        <taxon>Eubacteriales</taxon>
        <taxon>Clostridiaceae</taxon>
        <taxon>Clostridium</taxon>
    </lineage>
</organism>
<name>A0A6M0SUA4_CLOBO</name>
<comment type="caution">
    <text evidence="1">The sequence shown here is derived from an EMBL/GenBank/DDBJ whole genome shotgun (WGS) entry which is preliminary data.</text>
</comment>
<protein>
    <submittedName>
        <fullName evidence="1">Uncharacterized protein</fullName>
    </submittedName>
</protein>
<gene>
    <name evidence="1" type="ORF">EXM65_15400</name>
</gene>
<sequence>MNNKEIFLQSKIKKVSSVRFGNDKIQCKVSGFMGFGDINKYGIKYPYAPSGGRNALKIIKESGLLNYDCINWVKPCSMI</sequence>
<dbReference type="Proteomes" id="UP000472355">
    <property type="component" value="Unassembled WGS sequence"/>
</dbReference>
<reference evidence="1 2" key="1">
    <citation type="submission" date="2019-02" db="EMBL/GenBank/DDBJ databases">
        <title>Genome sequencing of Clostridium botulinum clinical isolates.</title>
        <authorList>
            <person name="Brunt J."/>
            <person name="Van Vliet A.H.M."/>
            <person name="Stringer S.C."/>
            <person name="Grant K.A."/>
            <person name="Carter A.C."/>
            <person name="Peck M.W."/>
        </authorList>
    </citation>
    <scope>NUCLEOTIDE SEQUENCE [LARGE SCALE GENOMIC DNA]</scope>
    <source>
        <strain evidence="1 2">H113700579</strain>
    </source>
</reference>
<accession>A0A6M0SUA4</accession>
<dbReference type="AlphaFoldDB" id="A0A6M0SUA4"/>
<evidence type="ECO:0000313" key="1">
    <source>
        <dbReference type="EMBL" id="NFA43914.1"/>
    </source>
</evidence>
<dbReference type="EMBL" id="SGKU01000054">
    <property type="protein sequence ID" value="NFA43914.1"/>
    <property type="molecule type" value="Genomic_DNA"/>
</dbReference>
<evidence type="ECO:0000313" key="2">
    <source>
        <dbReference type="Proteomes" id="UP000472355"/>
    </source>
</evidence>
<proteinExistence type="predicted"/>